<dbReference type="VEuPathDB" id="PiroplasmaDB:TpMuguga_03g00161"/>
<gene>
    <name evidence="1" type="ordered locus">TP03_0161</name>
</gene>
<keyword evidence="2" id="KW-1185">Reference proteome</keyword>
<evidence type="ECO:0000313" key="1">
    <source>
        <dbReference type="EMBL" id="EAN30896.1"/>
    </source>
</evidence>
<dbReference type="AlphaFoldDB" id="Q4N0H5"/>
<proteinExistence type="predicted"/>
<evidence type="ECO:0008006" key="3">
    <source>
        <dbReference type="Google" id="ProtNLM"/>
    </source>
</evidence>
<dbReference type="EMBL" id="AAGK01000005">
    <property type="protein sequence ID" value="EAN30896.1"/>
    <property type="molecule type" value="Genomic_DNA"/>
</dbReference>
<dbReference type="KEGG" id="tpv:TP03_0161"/>
<organism evidence="1 2">
    <name type="scientific">Theileria parva</name>
    <name type="common">East coast fever infection agent</name>
    <dbReference type="NCBI Taxonomy" id="5875"/>
    <lineage>
        <taxon>Eukaryota</taxon>
        <taxon>Sar</taxon>
        <taxon>Alveolata</taxon>
        <taxon>Apicomplexa</taxon>
        <taxon>Aconoidasida</taxon>
        <taxon>Piroplasmida</taxon>
        <taxon>Theileriidae</taxon>
        <taxon>Theileria</taxon>
    </lineage>
</organism>
<name>Q4N0H5_THEPA</name>
<dbReference type="eggNOG" id="ENOG502QXEV">
    <property type="taxonomic scope" value="Eukaryota"/>
</dbReference>
<dbReference type="InParanoid" id="Q4N0H5"/>
<dbReference type="OMA" id="VNSKWNL"/>
<protein>
    <recommendedName>
        <fullName evidence="3">F-box domain-containing protein</fullName>
    </recommendedName>
</protein>
<evidence type="ECO:0000313" key="2">
    <source>
        <dbReference type="Proteomes" id="UP000001949"/>
    </source>
</evidence>
<dbReference type="FunCoup" id="Q4N0H5">
    <property type="interactions" value="14"/>
</dbReference>
<accession>Q4N0H5</accession>
<dbReference type="Proteomes" id="UP000001949">
    <property type="component" value="Unassembled WGS sequence"/>
</dbReference>
<reference evidence="1 2" key="1">
    <citation type="journal article" date="2005" name="Science">
        <title>Genome sequence of Theileria parva, a bovine pathogen that transforms lymphocytes.</title>
        <authorList>
            <person name="Gardner M.J."/>
            <person name="Bishop R."/>
            <person name="Shah T."/>
            <person name="de Villiers E.P."/>
            <person name="Carlton J.M."/>
            <person name="Hall N."/>
            <person name="Ren Q."/>
            <person name="Paulsen I.T."/>
            <person name="Pain A."/>
            <person name="Berriman M."/>
            <person name="Wilson R.J.M."/>
            <person name="Sato S."/>
            <person name="Ralph S.A."/>
            <person name="Mann D.J."/>
            <person name="Xiong Z."/>
            <person name="Shallom S.J."/>
            <person name="Weidman J."/>
            <person name="Jiang L."/>
            <person name="Lynn J."/>
            <person name="Weaver B."/>
            <person name="Shoaibi A."/>
            <person name="Domingo A.R."/>
            <person name="Wasawo D."/>
            <person name="Crabtree J."/>
            <person name="Wortman J.R."/>
            <person name="Haas B."/>
            <person name="Angiuoli S.V."/>
            <person name="Creasy T.H."/>
            <person name="Lu C."/>
            <person name="Suh B."/>
            <person name="Silva J.C."/>
            <person name="Utterback T.R."/>
            <person name="Feldblyum T.V."/>
            <person name="Pertea M."/>
            <person name="Allen J."/>
            <person name="Nierman W.C."/>
            <person name="Taracha E.L.N."/>
            <person name="Salzberg S.L."/>
            <person name="White O.R."/>
            <person name="Fitzhugh H.A."/>
            <person name="Morzaria S."/>
            <person name="Venter J.C."/>
            <person name="Fraser C.M."/>
            <person name="Nene V."/>
        </authorList>
    </citation>
    <scope>NUCLEOTIDE SEQUENCE [LARGE SCALE GENOMIC DNA]</scope>
    <source>
        <strain evidence="1 2">Muguga</strain>
    </source>
</reference>
<sequence length="449" mass="51849">MSSVYKNEGEIHNVLDQECVNGCNPLDKSEIRLRVFDSSHNISQILKFIPFYERLMLRIVNSKWNLSFYFSGCWENLDYRFYDLKKHEFYLKHLKRFIVSIKKLEICIDQISDLNKLLKSIENEDLYPQCVGLKEDCKIDNVSNCSIETPDFIETDTESNYDDNLSFINYSTNDPSPDYISDVDFDNHYFNEDVETNLNPEETANSTGSPRSDDACSIDDCIDELKTLLSSLKNLNNLYVSDRLRKHNLVYSRISPVILEFIDSNSLSINSLKNSINTSPYPSLSSNYFKLVPLIKNVRNLVISRVAQEDSDLSICSVVSELLEHIPKSQLESIQIGKTIQNVKSLKKPSFSSEARARHVNRLSMASGLFHTSDDSEEGDELVYLLLSNHSNSLKIIILEDIEISFSAFDKIRNLELVFVKFIIFRNLRYYRIPVWSSLSEFFPPNFVI</sequence>
<comment type="caution">
    <text evidence="1">The sequence shown here is derived from an EMBL/GenBank/DDBJ whole genome shotgun (WGS) entry which is preliminary data.</text>
</comment>